<comment type="caution">
    <text evidence="1">The sequence shown here is derived from an EMBL/GenBank/DDBJ whole genome shotgun (WGS) entry which is preliminary data.</text>
</comment>
<sequence length="73" mass="8068">RNPTSVYCVKSDLSAAAFLDILVKYKANGVCRTLGQNTGELVPGEKFEEFYEIREVAGPELTLKGANWICEIT</sequence>
<dbReference type="EMBL" id="CAXIEN010000349">
    <property type="protein sequence ID" value="CAL1294549.1"/>
    <property type="molecule type" value="Genomic_DNA"/>
</dbReference>
<name>A0AAV2BF64_9ARAC</name>
<keyword evidence="2" id="KW-1185">Reference proteome</keyword>
<accession>A0AAV2BF64</accession>
<proteinExistence type="predicted"/>
<gene>
    <name evidence="1" type="ORF">LARSCL_LOCUS18768</name>
</gene>
<protein>
    <submittedName>
        <fullName evidence="1">Uncharacterized protein</fullName>
    </submittedName>
</protein>
<reference evidence="1 2" key="1">
    <citation type="submission" date="2024-04" db="EMBL/GenBank/DDBJ databases">
        <authorList>
            <person name="Rising A."/>
            <person name="Reimegard J."/>
            <person name="Sonavane S."/>
            <person name="Akerstrom W."/>
            <person name="Nylinder S."/>
            <person name="Hedman E."/>
            <person name="Kallberg Y."/>
        </authorList>
    </citation>
    <scope>NUCLEOTIDE SEQUENCE [LARGE SCALE GENOMIC DNA]</scope>
</reference>
<dbReference type="Proteomes" id="UP001497382">
    <property type="component" value="Unassembled WGS sequence"/>
</dbReference>
<feature type="non-terminal residue" evidence="1">
    <location>
        <position position="73"/>
    </location>
</feature>
<feature type="non-terminal residue" evidence="1">
    <location>
        <position position="1"/>
    </location>
</feature>
<organism evidence="1 2">
    <name type="scientific">Larinioides sclopetarius</name>
    <dbReference type="NCBI Taxonomy" id="280406"/>
    <lineage>
        <taxon>Eukaryota</taxon>
        <taxon>Metazoa</taxon>
        <taxon>Ecdysozoa</taxon>
        <taxon>Arthropoda</taxon>
        <taxon>Chelicerata</taxon>
        <taxon>Arachnida</taxon>
        <taxon>Araneae</taxon>
        <taxon>Araneomorphae</taxon>
        <taxon>Entelegynae</taxon>
        <taxon>Araneoidea</taxon>
        <taxon>Araneidae</taxon>
        <taxon>Larinioides</taxon>
    </lineage>
</organism>
<evidence type="ECO:0000313" key="2">
    <source>
        <dbReference type="Proteomes" id="UP001497382"/>
    </source>
</evidence>
<dbReference type="AlphaFoldDB" id="A0AAV2BF64"/>
<evidence type="ECO:0000313" key="1">
    <source>
        <dbReference type="EMBL" id="CAL1294549.1"/>
    </source>
</evidence>